<feature type="transmembrane region" description="Helical" evidence="9">
    <location>
        <begin position="929"/>
        <end position="954"/>
    </location>
</feature>
<evidence type="ECO:0000256" key="4">
    <source>
        <dbReference type="ARBA" id="ARBA00022475"/>
    </source>
</evidence>
<dbReference type="FunFam" id="1.20.1640.10:FF:000001">
    <property type="entry name" value="Efflux pump membrane transporter"/>
    <property type="match status" value="1"/>
</dbReference>
<keyword evidence="4" id="KW-1003">Cell membrane</keyword>
<dbReference type="EMBL" id="CP065748">
    <property type="protein sequence ID" value="QPS82787.1"/>
    <property type="molecule type" value="Genomic_DNA"/>
</dbReference>
<evidence type="ECO:0000313" key="12">
    <source>
        <dbReference type="Proteomes" id="UP000595064"/>
    </source>
</evidence>
<evidence type="ECO:0000313" key="11">
    <source>
        <dbReference type="EMBL" id="QPS82787.1"/>
    </source>
</evidence>
<keyword evidence="5 9" id="KW-0997">Cell inner membrane</keyword>
<keyword evidence="3 9" id="KW-0813">Transport</keyword>
<dbReference type="Gene3D" id="3.30.70.1320">
    <property type="entry name" value="Multidrug efflux transporter AcrB pore domain like"/>
    <property type="match status" value="1"/>
</dbReference>
<evidence type="ECO:0000256" key="3">
    <source>
        <dbReference type="ARBA" id="ARBA00022448"/>
    </source>
</evidence>
<feature type="transmembrane region" description="Helical" evidence="9">
    <location>
        <begin position="879"/>
        <end position="896"/>
    </location>
</feature>
<keyword evidence="6 9" id="KW-0812">Transmembrane</keyword>
<comment type="similarity">
    <text evidence="2 9">Belongs to the resistance-nodulation-cell division (RND) (TC 2.A.6) family.</text>
</comment>
<feature type="transmembrane region" description="Helical" evidence="9">
    <location>
        <begin position="1006"/>
        <end position="1032"/>
    </location>
</feature>
<feature type="transmembrane region" description="Helical" evidence="9">
    <location>
        <begin position="12"/>
        <end position="32"/>
    </location>
</feature>
<comment type="caution">
    <text evidence="9">Lacks conserved residue(s) required for the propagation of feature annotation.</text>
</comment>
<dbReference type="InterPro" id="IPR004764">
    <property type="entry name" value="MdtF-like"/>
</dbReference>
<dbReference type="Gene3D" id="1.20.1640.10">
    <property type="entry name" value="Multidrug efflux transporter AcrB transmembrane domain"/>
    <property type="match status" value="2"/>
</dbReference>
<feature type="transmembrane region" description="Helical" evidence="9">
    <location>
        <begin position="551"/>
        <end position="569"/>
    </location>
</feature>
<dbReference type="GO" id="GO:0042910">
    <property type="term" value="F:xenobiotic transmembrane transporter activity"/>
    <property type="evidence" value="ECO:0007669"/>
    <property type="project" value="TreeGrafter"/>
</dbReference>
<keyword evidence="12" id="KW-1185">Reference proteome</keyword>
<dbReference type="Gene3D" id="3.30.2090.10">
    <property type="entry name" value="Multidrug efflux transporter AcrB TolC docking domain, DN and DC subdomains"/>
    <property type="match status" value="2"/>
</dbReference>
<dbReference type="KEGG" id="dla:I6G47_06820"/>
<evidence type="ECO:0000256" key="6">
    <source>
        <dbReference type="ARBA" id="ARBA00022692"/>
    </source>
</evidence>
<dbReference type="FunFam" id="3.30.2090.10:FF:000001">
    <property type="entry name" value="Efflux pump membrane transporter"/>
    <property type="match status" value="1"/>
</dbReference>
<feature type="transmembrane region" description="Helical" evidence="9">
    <location>
        <begin position="340"/>
        <end position="359"/>
    </location>
</feature>
<dbReference type="AlphaFoldDB" id="A0A7T2YV95"/>
<evidence type="ECO:0000256" key="1">
    <source>
        <dbReference type="ARBA" id="ARBA00004429"/>
    </source>
</evidence>
<dbReference type="GO" id="GO:0015562">
    <property type="term" value="F:efflux transmembrane transporter activity"/>
    <property type="evidence" value="ECO:0007669"/>
    <property type="project" value="InterPro"/>
</dbReference>
<gene>
    <name evidence="11" type="ORF">I6G47_06820</name>
</gene>
<dbReference type="InterPro" id="IPR027463">
    <property type="entry name" value="AcrB_DN_DC_subdom"/>
</dbReference>
<feature type="transmembrane region" description="Helical" evidence="9">
    <location>
        <begin position="438"/>
        <end position="460"/>
    </location>
</feature>
<dbReference type="GO" id="GO:0005886">
    <property type="term" value="C:plasma membrane"/>
    <property type="evidence" value="ECO:0007669"/>
    <property type="project" value="UniProtKB-SubCell"/>
</dbReference>
<dbReference type="RefSeq" id="WP_016452871.1">
    <property type="nucleotide sequence ID" value="NZ_CP065748.1"/>
</dbReference>
<dbReference type="InterPro" id="IPR001036">
    <property type="entry name" value="Acrflvin-R"/>
</dbReference>
<evidence type="ECO:0000256" key="10">
    <source>
        <dbReference type="SAM" id="MobiDB-lite"/>
    </source>
</evidence>
<keyword evidence="8 9" id="KW-0472">Membrane</keyword>
<proteinExistence type="inferred from homology"/>
<feature type="transmembrane region" description="Helical" evidence="9">
    <location>
        <begin position="975"/>
        <end position="994"/>
    </location>
</feature>
<dbReference type="NCBIfam" id="TIGR00915">
    <property type="entry name" value="2A0602"/>
    <property type="match status" value="1"/>
</dbReference>
<dbReference type="Gene3D" id="3.30.70.1430">
    <property type="entry name" value="Multidrug efflux transporter AcrB pore domain"/>
    <property type="match status" value="2"/>
</dbReference>
<dbReference type="PRINTS" id="PR00702">
    <property type="entry name" value="ACRIFLAVINRP"/>
</dbReference>
<dbReference type="NCBIfam" id="NF000282">
    <property type="entry name" value="RND_permease_1"/>
    <property type="match status" value="1"/>
</dbReference>
<accession>A0A7T2YV95</accession>
<feature type="transmembrane region" description="Helical" evidence="9">
    <location>
        <begin position="466"/>
        <end position="488"/>
    </location>
</feature>
<comment type="subcellular location">
    <subcellularLocation>
        <location evidence="1 9">Cell inner membrane</location>
        <topology evidence="1 9">Multi-pass membrane protein</topology>
    </subcellularLocation>
</comment>
<dbReference type="Gene3D" id="3.30.70.1440">
    <property type="entry name" value="Multidrug efflux transporter AcrB pore domain"/>
    <property type="match status" value="1"/>
</dbReference>
<feature type="transmembrane region" description="Helical" evidence="9">
    <location>
        <begin position="903"/>
        <end position="923"/>
    </location>
</feature>
<name>A0A7T2YV95_9BURK</name>
<dbReference type="SUPFAM" id="SSF82693">
    <property type="entry name" value="Multidrug efflux transporter AcrB pore domain, PN1, PN2, PC1 and PC2 subdomains"/>
    <property type="match status" value="3"/>
</dbReference>
<protein>
    <recommendedName>
        <fullName evidence="9">Efflux pump membrane transporter</fullName>
    </recommendedName>
</protein>
<dbReference type="PANTHER" id="PTHR32063:SF13">
    <property type="entry name" value="MULTIDRUG EFFLUX PUMP SUBUNIT ACRB-RELATED"/>
    <property type="match status" value="1"/>
</dbReference>
<organism evidence="11 12">
    <name type="scientific">Delftia lacustris</name>
    <dbReference type="NCBI Taxonomy" id="558537"/>
    <lineage>
        <taxon>Bacteria</taxon>
        <taxon>Pseudomonadati</taxon>
        <taxon>Pseudomonadota</taxon>
        <taxon>Betaproteobacteria</taxon>
        <taxon>Burkholderiales</taxon>
        <taxon>Comamonadaceae</taxon>
        <taxon>Delftia</taxon>
    </lineage>
</organism>
<dbReference type="FunFam" id="3.30.2090.10:FF:000002">
    <property type="entry name" value="Efflux pump membrane transporter"/>
    <property type="match status" value="1"/>
</dbReference>
<keyword evidence="7 9" id="KW-1133">Transmembrane helix</keyword>
<dbReference type="SUPFAM" id="SSF82714">
    <property type="entry name" value="Multidrug efflux transporter AcrB TolC docking domain, DN and DC subdomains"/>
    <property type="match status" value="2"/>
</dbReference>
<feature type="region of interest" description="Disordered" evidence="10">
    <location>
        <begin position="1043"/>
        <end position="1062"/>
    </location>
</feature>
<reference evidence="11 12" key="1">
    <citation type="submission" date="2020-12" db="EMBL/GenBank/DDBJ databases">
        <title>FDA dAtabase for Regulatory Grade micrObial Sequences (FDA-ARGOS): Supporting development and validation of Infectious Disease Dx tests.</title>
        <authorList>
            <person name="Sproer C."/>
            <person name="Gronow S."/>
            <person name="Severitt S."/>
            <person name="Schroder I."/>
            <person name="Tallon L."/>
            <person name="Sadzewicz L."/>
            <person name="Zhao X."/>
            <person name="Boylan J."/>
            <person name="Ott S."/>
            <person name="Bowen H."/>
            <person name="Vavikolanu K."/>
            <person name="Mehta A."/>
            <person name="Aluvathingal J."/>
            <person name="Nadendla S."/>
            <person name="Lowell S."/>
            <person name="Myers T."/>
            <person name="Yan Y."/>
            <person name="Sichtig H."/>
        </authorList>
    </citation>
    <scope>NUCLEOTIDE SEQUENCE [LARGE SCALE GENOMIC DNA]</scope>
    <source>
        <strain evidence="11 12">FDAARGOS_890</strain>
    </source>
</reference>
<evidence type="ECO:0000256" key="7">
    <source>
        <dbReference type="ARBA" id="ARBA00022989"/>
    </source>
</evidence>
<dbReference type="Pfam" id="PF00873">
    <property type="entry name" value="ACR_tran"/>
    <property type="match status" value="1"/>
</dbReference>
<dbReference type="SUPFAM" id="SSF82866">
    <property type="entry name" value="Multidrug efflux transporter AcrB transmembrane domain"/>
    <property type="match status" value="2"/>
</dbReference>
<sequence length="1062" mass="114537">MAQFFINRPIFAWVIAIVIMLGGALSIFTLPLEQYPDIAPPRVTIGAQYTGASAETVENSVTQIIEQQLKGIDNMLYMSSTSDASGRARTTLTFAPGTNIDVAQVQVQNKLQSAVNRLPDAVKSRGVFVNKGGQDFLVTYSFFSKDPAMTAVDIGDYLTSNLVDVIGRLDGVGDVNVFGTNYAMRIWMDPAKMEKYALMPSDLVNALNSQNAQVSAGQLGALPAVADQQLNATITARTKLKTVEQFEDIVLKSSVDGSVVLMKDVARVELGADNLTIKAKLNGLPGAGMGIVLADGANAMNVADTIAAKLAELKPFFPNEIDYFVSSDSTPFVRASIKEVVSALGEAMILVVIVMFIFLQNFRATMIPAIAVPVVLLGTFGVLSLAGYSINTLTMFAMVLAIGLLVDDAIVVVENVERVMHETGMSPKQATRQSMREITPALVGIGVTLSAVFVPMAFFGGSTGVIYRQFSITIVAAMALSVFVALTLTPALCATLLKPPAAGGTGHDRPIRSGILGVNDRFFRWFNHHFDATAARYQGTVAYSLRRAKRMMLIFLAVCGVVWLLMARLPTSFLPDEDQGFVFVNINLPSGAADTRLQGVLDEVRDYFARQPDVLSFYQVSGLNGDQASARAFVRLKTWEERPLPGQSASEIAHRATRELASIRDARVLVMLPPAVRGLGSSSGFNFMIKDMNGLGHQALLQAKEKFLTEARKRPELTNLRMTNLEDASELRLDIDDRKAAALGLSYTDINSVLSSAMGGTYVNDFLNNERVKRVYIQGDAPHRMLPQDIAKWTVRNGKGEMVPFSAFSSSYWAYGSPQLMRYNGNPAYEMEGRAAPGVSSGTAMQIVEDILRTLPAGIGYEWTGASLQERQSGAQAPLLYAISILFVFLCLAALYESWTVPLSVMLAVPLGVVGALAATYTRGLTNDVYFQVGLLTTVGLASKNAILIVEFAVQLQEQGKSIFDAVVSAVRLRLRPILMTSLAFGFGVIPLAIGTGAGAGGRNAIGTAVLGGMLASTVLGIFLVPVFFLLIRSWFKSHSRTDEESPQQATDSPHTTKESAA</sequence>
<dbReference type="GO" id="GO:0009636">
    <property type="term" value="P:response to toxic substance"/>
    <property type="evidence" value="ECO:0007669"/>
    <property type="project" value="UniProtKB-ARBA"/>
</dbReference>
<evidence type="ECO:0000256" key="5">
    <source>
        <dbReference type="ARBA" id="ARBA00022519"/>
    </source>
</evidence>
<dbReference type="FunFam" id="3.30.70.1430:FF:000001">
    <property type="entry name" value="Efflux pump membrane transporter"/>
    <property type="match status" value="1"/>
</dbReference>
<dbReference type="PANTHER" id="PTHR32063">
    <property type="match status" value="1"/>
</dbReference>
<evidence type="ECO:0000256" key="8">
    <source>
        <dbReference type="ARBA" id="ARBA00023136"/>
    </source>
</evidence>
<feature type="transmembrane region" description="Helical" evidence="9">
    <location>
        <begin position="366"/>
        <end position="390"/>
    </location>
</feature>
<evidence type="ECO:0000256" key="2">
    <source>
        <dbReference type="ARBA" id="ARBA00010942"/>
    </source>
</evidence>
<dbReference type="Proteomes" id="UP000595064">
    <property type="component" value="Chromosome"/>
</dbReference>
<evidence type="ECO:0000256" key="9">
    <source>
        <dbReference type="RuleBase" id="RU364070"/>
    </source>
</evidence>